<dbReference type="RefSeq" id="WP_208258531.1">
    <property type="nucleotide sequence ID" value="NZ_JAGEOJ010000011.1"/>
</dbReference>
<protein>
    <submittedName>
        <fullName evidence="3">Thioesterase family protein</fullName>
    </submittedName>
</protein>
<dbReference type="InterPro" id="IPR049450">
    <property type="entry name" value="ACOT8-like_C"/>
</dbReference>
<dbReference type="EMBL" id="JAGEOJ010000011">
    <property type="protein sequence ID" value="MBO2450638.1"/>
    <property type="molecule type" value="Genomic_DNA"/>
</dbReference>
<dbReference type="Pfam" id="PF13622">
    <property type="entry name" value="4HBT_3"/>
    <property type="match status" value="1"/>
</dbReference>
<dbReference type="InterPro" id="IPR029069">
    <property type="entry name" value="HotDog_dom_sf"/>
</dbReference>
<dbReference type="Gene3D" id="2.40.160.210">
    <property type="entry name" value="Acyl-CoA thioesterase, double hotdog domain"/>
    <property type="match status" value="1"/>
</dbReference>
<evidence type="ECO:0000259" key="2">
    <source>
        <dbReference type="Pfam" id="PF20789"/>
    </source>
</evidence>
<keyword evidence="4" id="KW-1185">Reference proteome</keyword>
<accession>A0A939T5H3</accession>
<comment type="caution">
    <text evidence="3">The sequence shown here is derived from an EMBL/GenBank/DDBJ whole genome shotgun (WGS) entry which is preliminary data.</text>
</comment>
<evidence type="ECO:0000313" key="3">
    <source>
        <dbReference type="EMBL" id="MBO2450638.1"/>
    </source>
</evidence>
<organism evidence="3 4">
    <name type="scientific">Actinomadura barringtoniae</name>
    <dbReference type="NCBI Taxonomy" id="1427535"/>
    <lineage>
        <taxon>Bacteria</taxon>
        <taxon>Bacillati</taxon>
        <taxon>Actinomycetota</taxon>
        <taxon>Actinomycetes</taxon>
        <taxon>Streptosporangiales</taxon>
        <taxon>Thermomonosporaceae</taxon>
        <taxon>Actinomadura</taxon>
    </lineage>
</organism>
<gene>
    <name evidence="3" type="ORF">J4573_26280</name>
</gene>
<feature type="domain" description="Acyl-CoA thioesterase-like C-terminal" evidence="2">
    <location>
        <begin position="135"/>
        <end position="261"/>
    </location>
</feature>
<dbReference type="SUPFAM" id="SSF54637">
    <property type="entry name" value="Thioesterase/thiol ester dehydrase-isomerase"/>
    <property type="match status" value="2"/>
</dbReference>
<reference evidence="3" key="1">
    <citation type="submission" date="2021-03" db="EMBL/GenBank/DDBJ databases">
        <authorList>
            <person name="Kanchanasin P."/>
            <person name="Saeng-In P."/>
            <person name="Phongsopitanun W."/>
            <person name="Yuki M."/>
            <person name="Kudo T."/>
            <person name="Ohkuma M."/>
            <person name="Tanasupawat S."/>
        </authorList>
    </citation>
    <scope>NUCLEOTIDE SEQUENCE</scope>
    <source>
        <strain evidence="3">GKU 128</strain>
    </source>
</reference>
<feature type="domain" description="Acyl-CoA thioesterase-like N-terminal HotDog" evidence="1">
    <location>
        <begin position="22"/>
        <end position="106"/>
    </location>
</feature>
<sequence length="264" mass="27954">MTIEAFYEPLDTDLFASSPSTAGPWSPGFQHGGPVSALIGRAFERHGTRVARVTVEILGPVPVAPLRVATRVVRPGRRVSLLEGELFSGDGDGRADSPIVRARAWRIAEAPAELEPIDNAEAPAPLPGPGAPGLSGWPGAHLDGYLSSIEWRFVRGSFAQPGPGEVWGRPRIPLMAGEDDSPLVRTLVLADSGSGVGSQLDFAKWMVINTDLTVALNRDPVGEWINMRSRLQAQPGGSALADTELADASGTFGRGLQTLIVDTH</sequence>
<evidence type="ECO:0000259" key="1">
    <source>
        <dbReference type="Pfam" id="PF13622"/>
    </source>
</evidence>
<proteinExistence type="predicted"/>
<name>A0A939T5H3_9ACTN</name>
<dbReference type="InterPro" id="IPR049449">
    <property type="entry name" value="TesB_ACOT8-like_N"/>
</dbReference>
<dbReference type="InterPro" id="IPR042171">
    <property type="entry name" value="Acyl-CoA_hotdog"/>
</dbReference>
<dbReference type="Proteomes" id="UP000669179">
    <property type="component" value="Unassembled WGS sequence"/>
</dbReference>
<dbReference type="AlphaFoldDB" id="A0A939T5H3"/>
<dbReference type="Pfam" id="PF20789">
    <property type="entry name" value="4HBT_3C"/>
    <property type="match status" value="1"/>
</dbReference>
<evidence type="ECO:0000313" key="4">
    <source>
        <dbReference type="Proteomes" id="UP000669179"/>
    </source>
</evidence>